<keyword evidence="2" id="KW-1133">Transmembrane helix</keyword>
<feature type="compositionally biased region" description="Gly residues" evidence="1">
    <location>
        <begin position="272"/>
        <end position="281"/>
    </location>
</feature>
<dbReference type="Proteomes" id="UP000612055">
    <property type="component" value="Unassembled WGS sequence"/>
</dbReference>
<name>A0A835XNC7_9CHLO</name>
<evidence type="ECO:0000256" key="1">
    <source>
        <dbReference type="SAM" id="MobiDB-lite"/>
    </source>
</evidence>
<keyword evidence="4" id="KW-1185">Reference proteome</keyword>
<dbReference type="OrthoDB" id="528997at2759"/>
<organism evidence="3 4">
    <name type="scientific">Edaphochlamys debaryana</name>
    <dbReference type="NCBI Taxonomy" id="47281"/>
    <lineage>
        <taxon>Eukaryota</taxon>
        <taxon>Viridiplantae</taxon>
        <taxon>Chlorophyta</taxon>
        <taxon>core chlorophytes</taxon>
        <taxon>Chlorophyceae</taxon>
        <taxon>CS clade</taxon>
        <taxon>Chlamydomonadales</taxon>
        <taxon>Chlamydomonadales incertae sedis</taxon>
        <taxon>Edaphochlamys</taxon>
    </lineage>
</organism>
<keyword evidence="2" id="KW-0812">Transmembrane</keyword>
<comment type="caution">
    <text evidence="3">The sequence shown here is derived from an EMBL/GenBank/DDBJ whole genome shotgun (WGS) entry which is preliminary data.</text>
</comment>
<evidence type="ECO:0000313" key="4">
    <source>
        <dbReference type="Proteomes" id="UP000612055"/>
    </source>
</evidence>
<feature type="region of interest" description="Disordered" evidence="1">
    <location>
        <begin position="268"/>
        <end position="289"/>
    </location>
</feature>
<feature type="transmembrane region" description="Helical" evidence="2">
    <location>
        <begin position="12"/>
        <end position="29"/>
    </location>
</feature>
<evidence type="ECO:0000256" key="2">
    <source>
        <dbReference type="SAM" id="Phobius"/>
    </source>
</evidence>
<sequence length="289" mass="31462">MGLKDQLKYLPILPVINMIFMIVGVSVWVHNMREALNQVDLALALLGPSVVATDQFRAEQAIPATSSVYMIWACILFGLSLWRRWLAAETDSAGPNYSRLQLYLLFNSLAHLGWWMIMVWIVVLISGLGAMSIMVWVGYRATQQAVANQAVMQPTYTLWLDQGWANPASVKRAQGDVIAAAMLDEGWPLATTCPSTCLNLGLYQFVEVSLSDACVCDIATLQGVAAAARAALDVVPGIFVGIWFMYIFGDLYKVSLACDWVGADREDAQEARGGGGGGVRGGSSRYAKI</sequence>
<accession>A0A835XNC7</accession>
<keyword evidence="2" id="KW-0472">Membrane</keyword>
<proteinExistence type="predicted"/>
<reference evidence="3" key="1">
    <citation type="journal article" date="2020" name="bioRxiv">
        <title>Comparative genomics of Chlamydomonas.</title>
        <authorList>
            <person name="Craig R.J."/>
            <person name="Hasan A.R."/>
            <person name="Ness R.W."/>
            <person name="Keightley P.D."/>
        </authorList>
    </citation>
    <scope>NUCLEOTIDE SEQUENCE</scope>
    <source>
        <strain evidence="3">CCAP 11/70</strain>
    </source>
</reference>
<feature type="transmembrane region" description="Helical" evidence="2">
    <location>
        <begin position="112"/>
        <end position="139"/>
    </location>
</feature>
<dbReference type="AlphaFoldDB" id="A0A835XNC7"/>
<feature type="transmembrane region" description="Helical" evidence="2">
    <location>
        <begin position="64"/>
        <end position="82"/>
    </location>
</feature>
<evidence type="ECO:0000313" key="3">
    <source>
        <dbReference type="EMBL" id="KAG2485948.1"/>
    </source>
</evidence>
<dbReference type="EMBL" id="JAEHOE010000120">
    <property type="protein sequence ID" value="KAG2485948.1"/>
    <property type="molecule type" value="Genomic_DNA"/>
</dbReference>
<gene>
    <name evidence="3" type="ORF">HYH03_015392</name>
</gene>
<protein>
    <submittedName>
        <fullName evidence="3">Uncharacterized protein</fullName>
    </submittedName>
</protein>